<dbReference type="PROSITE" id="PS50056">
    <property type="entry name" value="TYR_PHOSPHATASE_2"/>
    <property type="match status" value="1"/>
</dbReference>
<dbReference type="InterPro" id="IPR029021">
    <property type="entry name" value="Prot-tyrosine_phosphatase-like"/>
</dbReference>
<dbReference type="InterPro" id="IPR003595">
    <property type="entry name" value="Tyr_Pase_cat"/>
</dbReference>
<dbReference type="InterPro" id="IPR000242">
    <property type="entry name" value="PTP_cat"/>
</dbReference>
<evidence type="ECO:0000259" key="3">
    <source>
        <dbReference type="PROSITE" id="PS50056"/>
    </source>
</evidence>
<dbReference type="InterPro" id="IPR050348">
    <property type="entry name" value="Protein-Tyr_Phosphatase"/>
</dbReference>
<dbReference type="PANTHER" id="PTHR19134:SF449">
    <property type="entry name" value="TYROSINE-PROTEIN PHOSPHATASE 1"/>
    <property type="match status" value="1"/>
</dbReference>
<dbReference type="SUPFAM" id="SSF52799">
    <property type="entry name" value="(Phosphotyrosine protein) phosphatases II"/>
    <property type="match status" value="1"/>
</dbReference>
<dbReference type="SMART" id="SM00404">
    <property type="entry name" value="PTPc_motif"/>
    <property type="match status" value="1"/>
</dbReference>
<dbReference type="PRINTS" id="PR00700">
    <property type="entry name" value="PRTYPHPHTASE"/>
</dbReference>
<protein>
    <recommendedName>
        <fullName evidence="6">Tyrosine specific protein phosphatases domain-containing protein</fullName>
    </recommendedName>
</protein>
<sequence>MTTLPSYVPSWLRNAHNNEHINSVLHNLAERERTRIRARADSQNRSNRSLVNRITRVPSTLSSRPSFTNHYSVAIASLPENLPFNRYSDIEPYDRTRVIVGDRYFNGSWVRECAGGNWAIATQAPLPTTVHEFLSIIAEPSVKPPDGRYPRPTRVRTVVQLTPSFESGIQKAHAYLPPKPGESWIIHPGFDYDDLPTIKIILVKSEAVDYAQCVVSTVSVEFVAHGVTRNLATFKHLMYTSWPDHGVPAPRDRAKLLEFIKLVDRTNKDISCYAGEQDLHPDPPVMVHCSAGVGRTGSFIALSSLLRSHGLLSTQPGGLAAPVPGTSSVPLLPNSPLGPLPQSLAWDQVAQEIDQLREQRPGMIQRHEQALLIYDVLILAFVSQGQA</sequence>
<dbReference type="SMART" id="SM00194">
    <property type="entry name" value="PTPc"/>
    <property type="match status" value="1"/>
</dbReference>
<gene>
    <name evidence="4" type="ORF">EW146_g2082</name>
</gene>
<dbReference type="PROSITE" id="PS50055">
    <property type="entry name" value="TYR_PHOSPHATASE_PTP"/>
    <property type="match status" value="1"/>
</dbReference>
<keyword evidence="5" id="KW-1185">Reference proteome</keyword>
<dbReference type="Pfam" id="PF00102">
    <property type="entry name" value="Y_phosphatase"/>
    <property type="match status" value="1"/>
</dbReference>
<dbReference type="Proteomes" id="UP000310158">
    <property type="component" value="Unassembled WGS sequence"/>
</dbReference>
<evidence type="ECO:0008006" key="6">
    <source>
        <dbReference type="Google" id="ProtNLM"/>
    </source>
</evidence>
<feature type="domain" description="Tyrosine-protein phosphatase" evidence="2">
    <location>
        <begin position="76"/>
        <end position="380"/>
    </location>
</feature>
<name>A0A4V3XFV4_9AGAM</name>
<dbReference type="PANTHER" id="PTHR19134">
    <property type="entry name" value="RECEPTOR-TYPE TYROSINE-PROTEIN PHOSPHATASE"/>
    <property type="match status" value="1"/>
</dbReference>
<dbReference type="EMBL" id="SGPL01000057">
    <property type="protein sequence ID" value="THH18993.1"/>
    <property type="molecule type" value="Genomic_DNA"/>
</dbReference>
<dbReference type="AlphaFoldDB" id="A0A4V3XFV4"/>
<dbReference type="CDD" id="cd00047">
    <property type="entry name" value="PTPc"/>
    <property type="match status" value="1"/>
</dbReference>
<dbReference type="InterPro" id="IPR016130">
    <property type="entry name" value="Tyr_Pase_AS"/>
</dbReference>
<evidence type="ECO:0000313" key="5">
    <source>
        <dbReference type="Proteomes" id="UP000310158"/>
    </source>
</evidence>
<dbReference type="OrthoDB" id="10253954at2759"/>
<evidence type="ECO:0000256" key="1">
    <source>
        <dbReference type="ARBA" id="ARBA00009649"/>
    </source>
</evidence>
<feature type="domain" description="Tyrosine specific protein phosphatases" evidence="3">
    <location>
        <begin position="257"/>
        <end position="371"/>
    </location>
</feature>
<evidence type="ECO:0000259" key="2">
    <source>
        <dbReference type="PROSITE" id="PS50055"/>
    </source>
</evidence>
<comment type="similarity">
    <text evidence="1">Belongs to the protein-tyrosine phosphatase family. Non-receptor class subfamily.</text>
</comment>
<reference evidence="4 5" key="1">
    <citation type="submission" date="2019-02" db="EMBL/GenBank/DDBJ databases">
        <title>Genome sequencing of the rare red list fungi Bondarzewia mesenterica.</title>
        <authorList>
            <person name="Buettner E."/>
            <person name="Kellner H."/>
        </authorList>
    </citation>
    <scope>NUCLEOTIDE SEQUENCE [LARGE SCALE GENOMIC DNA]</scope>
    <source>
        <strain evidence="4 5">DSM 108281</strain>
    </source>
</reference>
<evidence type="ECO:0000313" key="4">
    <source>
        <dbReference type="EMBL" id="THH18993.1"/>
    </source>
</evidence>
<dbReference type="GO" id="GO:0004725">
    <property type="term" value="F:protein tyrosine phosphatase activity"/>
    <property type="evidence" value="ECO:0007669"/>
    <property type="project" value="InterPro"/>
</dbReference>
<dbReference type="InterPro" id="IPR000387">
    <property type="entry name" value="Tyr_Pase_dom"/>
</dbReference>
<dbReference type="PROSITE" id="PS00383">
    <property type="entry name" value="TYR_PHOSPHATASE_1"/>
    <property type="match status" value="1"/>
</dbReference>
<proteinExistence type="inferred from homology"/>
<dbReference type="Gene3D" id="3.90.190.10">
    <property type="entry name" value="Protein tyrosine phosphatase superfamily"/>
    <property type="match status" value="1"/>
</dbReference>
<accession>A0A4V3XFV4</accession>
<comment type="caution">
    <text evidence="4">The sequence shown here is derived from an EMBL/GenBank/DDBJ whole genome shotgun (WGS) entry which is preliminary data.</text>
</comment>
<organism evidence="4 5">
    <name type="scientific">Bondarzewia mesenterica</name>
    <dbReference type="NCBI Taxonomy" id="1095465"/>
    <lineage>
        <taxon>Eukaryota</taxon>
        <taxon>Fungi</taxon>
        <taxon>Dikarya</taxon>
        <taxon>Basidiomycota</taxon>
        <taxon>Agaricomycotina</taxon>
        <taxon>Agaricomycetes</taxon>
        <taxon>Russulales</taxon>
        <taxon>Bondarzewiaceae</taxon>
        <taxon>Bondarzewia</taxon>
    </lineage>
</organism>